<dbReference type="Pfam" id="PF22818">
    <property type="entry name" value="ApeI-like"/>
    <property type="match status" value="1"/>
</dbReference>
<dbReference type="SUPFAM" id="SSF54637">
    <property type="entry name" value="Thioesterase/thiol ester dehydrase-isomerase"/>
    <property type="match status" value="1"/>
</dbReference>
<dbReference type="AlphaFoldDB" id="A0A014LYA6"/>
<name>A0A014LYA6_9GAMM</name>
<dbReference type="PATRIC" id="fig|69222.5.peg.3236"/>
<evidence type="ECO:0000313" key="2">
    <source>
        <dbReference type="EMBL" id="EXU74581.1"/>
    </source>
</evidence>
<reference evidence="2 3" key="1">
    <citation type="submission" date="2014-02" db="EMBL/GenBank/DDBJ databases">
        <title>Draft genome of Erwinia mallotivora strain BT-MARDI, a papaya dieback pathogen.</title>
        <authorList>
            <person name="Redzuan R."/>
            <person name="Abu Bakar N."/>
            <person name="Badrun R."/>
            <person name="Mohd Raih M.F."/>
            <person name="Rozano L."/>
            <person name="Mat Amin N."/>
        </authorList>
    </citation>
    <scope>NUCLEOTIDE SEQUENCE [LARGE SCALE GENOMIC DNA]</scope>
    <source>
        <strain evidence="2 3">BT-MARDI</strain>
    </source>
</reference>
<dbReference type="STRING" id="69222.BG55_15860"/>
<proteinExistence type="predicted"/>
<dbReference type="InterPro" id="IPR016962">
    <property type="entry name" value="Dehydrase_ECs4332_prd"/>
</dbReference>
<evidence type="ECO:0000313" key="3">
    <source>
        <dbReference type="Proteomes" id="UP000019918"/>
    </source>
</evidence>
<comment type="caution">
    <text evidence="2">The sequence shown here is derived from an EMBL/GenBank/DDBJ whole genome shotgun (WGS) entry which is preliminary data.</text>
</comment>
<dbReference type="RefSeq" id="WP_034939049.1">
    <property type="nucleotide sequence ID" value="NZ_JFHN01000056.1"/>
</dbReference>
<keyword evidence="3" id="KW-1185">Reference proteome</keyword>
<accession>A0A014LYA6</accession>
<dbReference type="EMBL" id="JFHN01000056">
    <property type="protein sequence ID" value="EXU74581.1"/>
    <property type="molecule type" value="Genomic_DNA"/>
</dbReference>
<feature type="domain" description="ApeI dehydratase-like" evidence="1">
    <location>
        <begin position="9"/>
        <end position="110"/>
    </location>
</feature>
<gene>
    <name evidence="2" type="ORF">BG55_15860</name>
</gene>
<organism evidence="2 3">
    <name type="scientific">Erwinia mallotivora</name>
    <dbReference type="NCBI Taxonomy" id="69222"/>
    <lineage>
        <taxon>Bacteria</taxon>
        <taxon>Pseudomonadati</taxon>
        <taxon>Pseudomonadota</taxon>
        <taxon>Gammaproteobacteria</taxon>
        <taxon>Enterobacterales</taxon>
        <taxon>Erwiniaceae</taxon>
        <taxon>Erwinia</taxon>
    </lineage>
</organism>
<protein>
    <submittedName>
        <fullName evidence="2">Hydroxymyristoyl-ACP dehydratase</fullName>
    </submittedName>
</protein>
<sequence>MLPVELSCQQQDGQAQILLRVDAELFWFRGHFPDQPILPGVAQLDWVMHYGCKLLAQGKVFSAIENIKFQQPVLPASQLLLTLNWDAAKNGLLFSYQTADTPEAQRVSSGKILLC</sequence>
<dbReference type="InterPro" id="IPR029069">
    <property type="entry name" value="HotDog_dom_sf"/>
</dbReference>
<dbReference type="Gene3D" id="3.10.129.10">
    <property type="entry name" value="Hotdog Thioesterase"/>
    <property type="match status" value="1"/>
</dbReference>
<dbReference type="InterPro" id="IPR054545">
    <property type="entry name" value="ApeI-like"/>
</dbReference>
<dbReference type="OrthoDB" id="9812842at2"/>
<evidence type="ECO:0000259" key="1">
    <source>
        <dbReference type="Pfam" id="PF22818"/>
    </source>
</evidence>
<dbReference type="PIRSF" id="PIRSF030962">
    <property type="entry name" value="Dehydrase_ECs4332_prd"/>
    <property type="match status" value="1"/>
</dbReference>
<dbReference type="Proteomes" id="UP000019918">
    <property type="component" value="Unassembled WGS sequence"/>
</dbReference>